<gene>
    <name evidence="2" type="ORF">HAX54_048197</name>
</gene>
<accession>A0ABS8Y8K1</accession>
<organism evidence="2 3">
    <name type="scientific">Datura stramonium</name>
    <name type="common">Jimsonweed</name>
    <name type="synonym">Common thornapple</name>
    <dbReference type="NCBI Taxonomy" id="4076"/>
    <lineage>
        <taxon>Eukaryota</taxon>
        <taxon>Viridiplantae</taxon>
        <taxon>Streptophyta</taxon>
        <taxon>Embryophyta</taxon>
        <taxon>Tracheophyta</taxon>
        <taxon>Spermatophyta</taxon>
        <taxon>Magnoliopsida</taxon>
        <taxon>eudicotyledons</taxon>
        <taxon>Gunneridae</taxon>
        <taxon>Pentapetalae</taxon>
        <taxon>asterids</taxon>
        <taxon>lamiids</taxon>
        <taxon>Solanales</taxon>
        <taxon>Solanaceae</taxon>
        <taxon>Solanoideae</taxon>
        <taxon>Datureae</taxon>
        <taxon>Datura</taxon>
    </lineage>
</organism>
<reference evidence="2 3" key="1">
    <citation type="journal article" date="2021" name="BMC Genomics">
        <title>Datura genome reveals duplications of psychoactive alkaloid biosynthetic genes and high mutation rate following tissue culture.</title>
        <authorList>
            <person name="Rajewski A."/>
            <person name="Carter-House D."/>
            <person name="Stajich J."/>
            <person name="Litt A."/>
        </authorList>
    </citation>
    <scope>NUCLEOTIDE SEQUENCE [LARGE SCALE GENOMIC DNA]</scope>
    <source>
        <strain evidence="2">AR-01</strain>
    </source>
</reference>
<dbReference type="EMBL" id="JACEIK010079172">
    <property type="protein sequence ID" value="MCE5167322.1"/>
    <property type="molecule type" value="Genomic_DNA"/>
</dbReference>
<feature type="chain" id="PRO_5046427094" description="Pectinesterase inhibitor domain-containing protein" evidence="1">
    <location>
        <begin position="26"/>
        <end position="112"/>
    </location>
</feature>
<evidence type="ECO:0000313" key="2">
    <source>
        <dbReference type="EMBL" id="MCE5167322.1"/>
    </source>
</evidence>
<dbReference type="CDD" id="cd15799">
    <property type="entry name" value="PMEI-like_4"/>
    <property type="match status" value="1"/>
</dbReference>
<feature type="signal peptide" evidence="1">
    <location>
        <begin position="1"/>
        <end position="25"/>
    </location>
</feature>
<proteinExistence type="predicted"/>
<dbReference type="Proteomes" id="UP000823775">
    <property type="component" value="Unassembled WGS sequence"/>
</dbReference>
<dbReference type="SUPFAM" id="SSF101148">
    <property type="entry name" value="Plant invertase/pectin methylesterase inhibitor"/>
    <property type="match status" value="1"/>
</dbReference>
<evidence type="ECO:0008006" key="4">
    <source>
        <dbReference type="Google" id="ProtNLM"/>
    </source>
</evidence>
<comment type="caution">
    <text evidence="2">The sequence shown here is derived from an EMBL/GenBank/DDBJ whole genome shotgun (WGS) entry which is preliminary data.</text>
</comment>
<dbReference type="InterPro" id="IPR035513">
    <property type="entry name" value="Invertase/methylesterase_inhib"/>
</dbReference>
<evidence type="ECO:0000313" key="3">
    <source>
        <dbReference type="Proteomes" id="UP000823775"/>
    </source>
</evidence>
<dbReference type="Gene3D" id="1.20.140.40">
    <property type="entry name" value="Invertase/pectin methylesterase inhibitor family protein"/>
    <property type="match status" value="1"/>
</dbReference>
<name>A0ABS8Y8K1_DATST</name>
<keyword evidence="3" id="KW-1185">Reference proteome</keyword>
<evidence type="ECO:0000256" key="1">
    <source>
        <dbReference type="SAM" id="SignalP"/>
    </source>
</evidence>
<sequence>MSLRNLFCGVIVVLLCSISCPLVSCRPEDFFQSECLKVPASEFVGSVKSTIDTVRQVTSIVSKFASFFGDFRLSNAISDCLDLLELSADELTWTLTASQNPKGISIYLLLYH</sequence>
<protein>
    <recommendedName>
        <fullName evidence="4">Pectinesterase inhibitor domain-containing protein</fullName>
    </recommendedName>
</protein>
<keyword evidence="1" id="KW-0732">Signal</keyword>